<reference evidence="9" key="1">
    <citation type="submission" date="2020-05" db="EMBL/GenBank/DDBJ databases">
        <authorList>
            <person name="Chiriac C."/>
            <person name="Salcher M."/>
            <person name="Ghai R."/>
            <person name="Kavagutti S V."/>
        </authorList>
    </citation>
    <scope>NUCLEOTIDE SEQUENCE</scope>
</reference>
<keyword evidence="5 8" id="KW-0472">Membrane</keyword>
<accession>A0A6J6X303</accession>
<feature type="transmembrane region" description="Helical" evidence="8">
    <location>
        <begin position="89"/>
        <end position="113"/>
    </location>
</feature>
<dbReference type="InterPro" id="IPR003691">
    <property type="entry name" value="FluC"/>
</dbReference>
<keyword evidence="4 8" id="KW-1133">Transmembrane helix</keyword>
<evidence type="ECO:0000313" key="9">
    <source>
        <dbReference type="EMBL" id="CAB4791771.1"/>
    </source>
</evidence>
<sequence length="149" mass="15671">MPTFKPAHTLLVRLLAVLGGGFLGGALRYMILTDLTSASAARYGVYPVPSLADSFDLRLFVINTVGVFIATWLLLGPMGNSSPDAPGRLFWTTGVLGGLTTYSSLIGELGAIWGLNRGVAVLIGGLSVGAACGAGWLAHQIRQRLEREN</sequence>
<feature type="transmembrane region" description="Helical" evidence="8">
    <location>
        <begin position="57"/>
        <end position="77"/>
    </location>
</feature>
<evidence type="ECO:0000256" key="5">
    <source>
        <dbReference type="ARBA" id="ARBA00023136"/>
    </source>
</evidence>
<gene>
    <name evidence="9" type="ORF">UFOPK2958_01267</name>
</gene>
<proteinExistence type="inferred from homology"/>
<protein>
    <submittedName>
        <fullName evidence="9">Unannotated protein</fullName>
    </submittedName>
</protein>
<dbReference type="Pfam" id="PF02537">
    <property type="entry name" value="CRCB"/>
    <property type="match status" value="1"/>
</dbReference>
<comment type="subcellular location">
    <subcellularLocation>
        <location evidence="1">Cell membrane</location>
        <topology evidence="1">Multi-pass membrane protein</topology>
    </subcellularLocation>
</comment>
<name>A0A6J6X303_9ZZZZ</name>
<evidence type="ECO:0000256" key="3">
    <source>
        <dbReference type="ARBA" id="ARBA00022692"/>
    </source>
</evidence>
<dbReference type="EMBL" id="CAFAAB010000172">
    <property type="protein sequence ID" value="CAB4791771.1"/>
    <property type="molecule type" value="Genomic_DNA"/>
</dbReference>
<comment type="catalytic activity">
    <reaction evidence="7">
        <text>fluoride(in) = fluoride(out)</text>
        <dbReference type="Rhea" id="RHEA:76159"/>
        <dbReference type="ChEBI" id="CHEBI:17051"/>
    </reaction>
    <physiologicalReaction direction="left-to-right" evidence="7">
        <dbReference type="Rhea" id="RHEA:76160"/>
    </physiologicalReaction>
</comment>
<feature type="transmembrane region" description="Helical" evidence="8">
    <location>
        <begin position="12"/>
        <end position="31"/>
    </location>
</feature>
<evidence type="ECO:0000256" key="8">
    <source>
        <dbReference type="SAM" id="Phobius"/>
    </source>
</evidence>
<evidence type="ECO:0000256" key="4">
    <source>
        <dbReference type="ARBA" id="ARBA00022989"/>
    </source>
</evidence>
<evidence type="ECO:0000256" key="1">
    <source>
        <dbReference type="ARBA" id="ARBA00004651"/>
    </source>
</evidence>
<keyword evidence="3 8" id="KW-0812">Transmembrane</keyword>
<evidence type="ECO:0000256" key="2">
    <source>
        <dbReference type="ARBA" id="ARBA00022475"/>
    </source>
</evidence>
<evidence type="ECO:0000256" key="7">
    <source>
        <dbReference type="ARBA" id="ARBA00035585"/>
    </source>
</evidence>
<dbReference type="GO" id="GO:0005886">
    <property type="term" value="C:plasma membrane"/>
    <property type="evidence" value="ECO:0007669"/>
    <property type="project" value="UniProtKB-SubCell"/>
</dbReference>
<comment type="similarity">
    <text evidence="6">Belongs to the fluoride channel Fluc/FEX (TC 1.A.43) family.</text>
</comment>
<organism evidence="9">
    <name type="scientific">freshwater metagenome</name>
    <dbReference type="NCBI Taxonomy" id="449393"/>
    <lineage>
        <taxon>unclassified sequences</taxon>
        <taxon>metagenomes</taxon>
        <taxon>ecological metagenomes</taxon>
    </lineage>
</organism>
<dbReference type="AlphaFoldDB" id="A0A6J6X303"/>
<keyword evidence="2" id="KW-1003">Cell membrane</keyword>
<evidence type="ECO:0000256" key="6">
    <source>
        <dbReference type="ARBA" id="ARBA00035120"/>
    </source>
</evidence>
<feature type="transmembrane region" description="Helical" evidence="8">
    <location>
        <begin position="119"/>
        <end position="138"/>
    </location>
</feature>